<proteinExistence type="predicted"/>
<feature type="coiled-coil region" evidence="1">
    <location>
        <begin position="27"/>
        <end position="75"/>
    </location>
</feature>
<keyword evidence="1" id="KW-0175">Coiled coil</keyword>
<gene>
    <name evidence="2" type="ORF">PPRIM_AZ9-3.1.T0900076</name>
</gene>
<sequence length="227" mass="27229">MPNLVLISNLKSILILIPNHSNYSNFAEQWQEKITSLQQNIEEMQQQEENVKNTLQQAQSRIKNKKSYIDEQKMQQIETKTQDTIYVFQKTSINPLLIDSSKTLEFQTLINNIQKQPIATFLIDIRLNDRIQEFMIIQFFQNYCQLRINANFYQTTIELINQDITEEFQLNQIKKWVYFLKKDYCQIQNIVSNKFQIWKNGQYLSTNLSIIPIFYQQGMIFIRFIMD</sequence>
<dbReference type="AlphaFoldDB" id="A0A8S1NLM8"/>
<keyword evidence="3" id="KW-1185">Reference proteome</keyword>
<evidence type="ECO:0000313" key="3">
    <source>
        <dbReference type="Proteomes" id="UP000688137"/>
    </source>
</evidence>
<dbReference type="EMBL" id="CAJJDM010000093">
    <property type="protein sequence ID" value="CAD8092269.1"/>
    <property type="molecule type" value="Genomic_DNA"/>
</dbReference>
<organism evidence="2 3">
    <name type="scientific">Paramecium primaurelia</name>
    <dbReference type="NCBI Taxonomy" id="5886"/>
    <lineage>
        <taxon>Eukaryota</taxon>
        <taxon>Sar</taxon>
        <taxon>Alveolata</taxon>
        <taxon>Ciliophora</taxon>
        <taxon>Intramacronucleata</taxon>
        <taxon>Oligohymenophorea</taxon>
        <taxon>Peniculida</taxon>
        <taxon>Parameciidae</taxon>
        <taxon>Paramecium</taxon>
    </lineage>
</organism>
<evidence type="ECO:0000313" key="2">
    <source>
        <dbReference type="EMBL" id="CAD8092269.1"/>
    </source>
</evidence>
<name>A0A8S1NLM8_PARPR</name>
<accession>A0A8S1NLM8</accession>
<protein>
    <submittedName>
        <fullName evidence="2">Uncharacterized protein</fullName>
    </submittedName>
</protein>
<dbReference type="Proteomes" id="UP000688137">
    <property type="component" value="Unassembled WGS sequence"/>
</dbReference>
<comment type="caution">
    <text evidence="2">The sequence shown here is derived from an EMBL/GenBank/DDBJ whole genome shotgun (WGS) entry which is preliminary data.</text>
</comment>
<reference evidence="2" key="1">
    <citation type="submission" date="2021-01" db="EMBL/GenBank/DDBJ databases">
        <authorList>
            <consortium name="Genoscope - CEA"/>
            <person name="William W."/>
        </authorList>
    </citation>
    <scope>NUCLEOTIDE SEQUENCE</scope>
</reference>
<evidence type="ECO:0000256" key="1">
    <source>
        <dbReference type="SAM" id="Coils"/>
    </source>
</evidence>